<keyword evidence="1" id="KW-0812">Transmembrane</keyword>
<feature type="transmembrane region" description="Helical" evidence="1">
    <location>
        <begin position="57"/>
        <end position="85"/>
    </location>
</feature>
<dbReference type="EMBL" id="JBBWUH010000003">
    <property type="protein sequence ID" value="KAK8173236.1"/>
    <property type="molecule type" value="Genomic_DNA"/>
</dbReference>
<evidence type="ECO:0000313" key="4">
    <source>
        <dbReference type="Proteomes" id="UP001456524"/>
    </source>
</evidence>
<feature type="domain" description="SAYSvFN" evidence="2">
    <location>
        <begin position="55"/>
        <end position="121"/>
    </location>
</feature>
<dbReference type="PANTHER" id="PTHR13527">
    <property type="entry name" value="SAYSVFN DOMAIN-CONTAINING PROTEIN 1"/>
    <property type="match status" value="1"/>
</dbReference>
<proteinExistence type="predicted"/>
<dbReference type="PANTHER" id="PTHR13527:SF0">
    <property type="entry name" value="SAYSVFN DOMAIN-CONTAINING PROTEIN 1"/>
    <property type="match status" value="1"/>
</dbReference>
<evidence type="ECO:0000313" key="3">
    <source>
        <dbReference type="EMBL" id="KAK8173236.1"/>
    </source>
</evidence>
<keyword evidence="1" id="KW-1133">Transmembrane helix</keyword>
<evidence type="ECO:0000256" key="1">
    <source>
        <dbReference type="SAM" id="Phobius"/>
    </source>
</evidence>
<dbReference type="InterPro" id="IPR039159">
    <property type="entry name" value="SAYSD1"/>
</dbReference>
<evidence type="ECO:0000259" key="2">
    <source>
        <dbReference type="Pfam" id="PF10260"/>
    </source>
</evidence>
<reference evidence="3 4" key="1">
    <citation type="journal article" date="2022" name="G3 (Bethesda)">
        <title>Enemy or ally: a genomic approach to elucidate the lifestyle of Phyllosticta citrichinaensis.</title>
        <authorList>
            <person name="Buijs V.A."/>
            <person name="Groenewald J.Z."/>
            <person name="Haridas S."/>
            <person name="LaButti K.M."/>
            <person name="Lipzen A."/>
            <person name="Martin F.M."/>
            <person name="Barry K."/>
            <person name="Grigoriev I.V."/>
            <person name="Crous P.W."/>
            <person name="Seidl M.F."/>
        </authorList>
    </citation>
    <scope>NUCLEOTIDE SEQUENCE [LARGE SCALE GENOMIC DNA]</scope>
    <source>
        <strain evidence="3 4">CBS 129764</strain>
    </source>
</reference>
<protein>
    <recommendedName>
        <fullName evidence="2">SAYSvFN domain-containing protein</fullName>
    </recommendedName>
</protein>
<comment type="caution">
    <text evidence="3">The sequence shown here is derived from an EMBL/GenBank/DDBJ whole genome shotgun (WGS) entry which is preliminary data.</text>
</comment>
<gene>
    <name evidence="3" type="ORF">IWX90DRAFT_484210</name>
</gene>
<sequence length="126" mass="14420">MSDNVQPAKSKKPKKPYHIKKADLHLDEYIEEQNSKNPSLLFQRGVDHLKNSLQFKLYLFLQLAAALTGFGQVFFIFGVFWAMIANTGKRKKGEMSAYSLFNKDVQSIAGSTDMEALERELRTRSM</sequence>
<dbReference type="InterPro" id="IPR019387">
    <property type="entry name" value="SAYSvFN_dom"/>
</dbReference>
<keyword evidence="1" id="KW-0472">Membrane</keyword>
<dbReference type="Proteomes" id="UP001456524">
    <property type="component" value="Unassembled WGS sequence"/>
</dbReference>
<keyword evidence="4" id="KW-1185">Reference proteome</keyword>
<name>A0ABR1XYI2_9PEZI</name>
<accession>A0ABR1XYI2</accession>
<dbReference type="Pfam" id="PF10260">
    <property type="entry name" value="SAYSvFN"/>
    <property type="match status" value="1"/>
</dbReference>
<organism evidence="3 4">
    <name type="scientific">Phyllosticta citrichinensis</name>
    <dbReference type="NCBI Taxonomy" id="1130410"/>
    <lineage>
        <taxon>Eukaryota</taxon>
        <taxon>Fungi</taxon>
        <taxon>Dikarya</taxon>
        <taxon>Ascomycota</taxon>
        <taxon>Pezizomycotina</taxon>
        <taxon>Dothideomycetes</taxon>
        <taxon>Dothideomycetes incertae sedis</taxon>
        <taxon>Botryosphaeriales</taxon>
        <taxon>Phyllostictaceae</taxon>
        <taxon>Phyllosticta</taxon>
    </lineage>
</organism>